<accession>A0A0E9PAQ6</accession>
<name>A0A0E9PAQ6_ANGAN</name>
<proteinExistence type="predicted"/>
<sequence>MYSLPFYPFLLAFTEGPFFSAQYCPLLDRNPTVVWETSCNWISIH</sequence>
<reference evidence="1" key="1">
    <citation type="submission" date="2014-11" db="EMBL/GenBank/DDBJ databases">
        <authorList>
            <person name="Amaro Gonzalez C."/>
        </authorList>
    </citation>
    <scope>NUCLEOTIDE SEQUENCE</scope>
</reference>
<organism evidence="1">
    <name type="scientific">Anguilla anguilla</name>
    <name type="common">European freshwater eel</name>
    <name type="synonym">Muraena anguilla</name>
    <dbReference type="NCBI Taxonomy" id="7936"/>
    <lineage>
        <taxon>Eukaryota</taxon>
        <taxon>Metazoa</taxon>
        <taxon>Chordata</taxon>
        <taxon>Craniata</taxon>
        <taxon>Vertebrata</taxon>
        <taxon>Euteleostomi</taxon>
        <taxon>Actinopterygii</taxon>
        <taxon>Neopterygii</taxon>
        <taxon>Teleostei</taxon>
        <taxon>Anguilliformes</taxon>
        <taxon>Anguillidae</taxon>
        <taxon>Anguilla</taxon>
    </lineage>
</organism>
<evidence type="ECO:0000313" key="1">
    <source>
        <dbReference type="EMBL" id="JAH01599.1"/>
    </source>
</evidence>
<reference evidence="1" key="2">
    <citation type="journal article" date="2015" name="Fish Shellfish Immunol.">
        <title>Early steps in the European eel (Anguilla anguilla)-Vibrio vulnificus interaction in the gills: Role of the RtxA13 toxin.</title>
        <authorList>
            <person name="Callol A."/>
            <person name="Pajuelo D."/>
            <person name="Ebbesson L."/>
            <person name="Teles M."/>
            <person name="MacKenzie S."/>
            <person name="Amaro C."/>
        </authorList>
    </citation>
    <scope>NUCLEOTIDE SEQUENCE</scope>
</reference>
<dbReference type="EMBL" id="GBXM01106978">
    <property type="protein sequence ID" value="JAH01599.1"/>
    <property type="molecule type" value="Transcribed_RNA"/>
</dbReference>
<protein>
    <submittedName>
        <fullName evidence="1">Uncharacterized protein</fullName>
    </submittedName>
</protein>
<dbReference type="AlphaFoldDB" id="A0A0E9PAQ6"/>